<feature type="domain" description="HMG box" evidence="5">
    <location>
        <begin position="102"/>
        <end position="171"/>
    </location>
</feature>
<accession>A0A165LRN5</accession>
<dbReference type="Pfam" id="PF00505">
    <property type="entry name" value="HMG_box"/>
    <property type="match status" value="1"/>
</dbReference>
<dbReference type="PANTHER" id="PTHR45789">
    <property type="entry name" value="FI18025P1"/>
    <property type="match status" value="1"/>
</dbReference>
<name>A0A165LRN5_EXIGL</name>
<feature type="region of interest" description="Disordered" evidence="4">
    <location>
        <begin position="61"/>
        <end position="105"/>
    </location>
</feature>
<dbReference type="OrthoDB" id="6247875at2759"/>
<dbReference type="PANTHER" id="PTHR45789:SF2">
    <property type="entry name" value="FI18025P1"/>
    <property type="match status" value="1"/>
</dbReference>
<dbReference type="Proteomes" id="UP000077266">
    <property type="component" value="Unassembled WGS sequence"/>
</dbReference>
<keyword evidence="7" id="KW-1185">Reference proteome</keyword>
<evidence type="ECO:0000256" key="3">
    <source>
        <dbReference type="PROSITE-ProRule" id="PRU00267"/>
    </source>
</evidence>
<dbReference type="GO" id="GO:0000978">
    <property type="term" value="F:RNA polymerase II cis-regulatory region sequence-specific DNA binding"/>
    <property type="evidence" value="ECO:0007669"/>
    <property type="project" value="TreeGrafter"/>
</dbReference>
<feature type="compositionally biased region" description="Polar residues" evidence="4">
    <location>
        <begin position="506"/>
        <end position="520"/>
    </location>
</feature>
<protein>
    <recommendedName>
        <fullName evidence="5">HMG box domain-containing protein</fullName>
    </recommendedName>
</protein>
<sequence>MGLATAHAPLSVLAQAMSAAPVPEGGLKITFAPNVTPSSFESTVSTGSAAATAGGSDVAFDASSQASSSRPKHLFPPTTSVSREPTTVQRVPHTKKRDQNHIPRPPNSFILFRSEFIKNQHVPGTIESNHGSLSKIIGLCWRNLSFEERAIWDEKAKVALEEHKAKYPTYKYRPAPPRREDSTTAKPTTPSKRAAAGGKITQIVSPAALHARSERKAEDVAKLLLEGKRGDELEGAFKELEREREVQAPYPASPTPAFAHNGVLGFYPHLQHRRSSSAPPTEHAFSFNPGHRNSIVFAHADFSTAGPRASLAVRSLALEHPMGTFGASPANMMDTSSPPSLMTLDTSGAPSSIAADLFGAFTQNPFATDASLPQQPPSELDFAAQSPPADSGFDMFLAAGGFPSPVEGQYPGPMDPRAGVDYTFDLSAFPSDTVQSSNDLATWASLPAQPSPPAQMPDLIPPEAQIPYPMEFWPQAQQMADQFAAYAQQQQQQQYYAPNAVPYDAGSTSDTEPFSPTTPYDGSAPVTPIQHIMEPEEKAFYKLIKDGLELASPTPTSAYGMPSFLSSNTAVY</sequence>
<dbReference type="InterPro" id="IPR036910">
    <property type="entry name" value="HMG_box_dom_sf"/>
</dbReference>
<dbReference type="CDD" id="cd01389">
    <property type="entry name" value="HMG-box_ROX1-like"/>
    <property type="match status" value="1"/>
</dbReference>
<organism evidence="6 7">
    <name type="scientific">Exidia glandulosa HHB12029</name>
    <dbReference type="NCBI Taxonomy" id="1314781"/>
    <lineage>
        <taxon>Eukaryota</taxon>
        <taxon>Fungi</taxon>
        <taxon>Dikarya</taxon>
        <taxon>Basidiomycota</taxon>
        <taxon>Agaricomycotina</taxon>
        <taxon>Agaricomycetes</taxon>
        <taxon>Auriculariales</taxon>
        <taxon>Exidiaceae</taxon>
        <taxon>Exidia</taxon>
    </lineage>
</organism>
<keyword evidence="1 3" id="KW-0238">DNA-binding</keyword>
<reference evidence="6 7" key="1">
    <citation type="journal article" date="2016" name="Mol. Biol. Evol.">
        <title>Comparative Genomics of Early-Diverging Mushroom-Forming Fungi Provides Insights into the Origins of Lignocellulose Decay Capabilities.</title>
        <authorList>
            <person name="Nagy L.G."/>
            <person name="Riley R."/>
            <person name="Tritt A."/>
            <person name="Adam C."/>
            <person name="Daum C."/>
            <person name="Floudas D."/>
            <person name="Sun H."/>
            <person name="Yadav J.S."/>
            <person name="Pangilinan J."/>
            <person name="Larsson K.H."/>
            <person name="Matsuura K."/>
            <person name="Barry K."/>
            <person name="Labutti K."/>
            <person name="Kuo R."/>
            <person name="Ohm R.A."/>
            <person name="Bhattacharya S.S."/>
            <person name="Shirouzu T."/>
            <person name="Yoshinaga Y."/>
            <person name="Martin F.M."/>
            <person name="Grigoriev I.V."/>
            <person name="Hibbett D.S."/>
        </authorList>
    </citation>
    <scope>NUCLEOTIDE SEQUENCE [LARGE SCALE GENOMIC DNA]</scope>
    <source>
        <strain evidence="6 7">HHB12029</strain>
    </source>
</reference>
<dbReference type="SUPFAM" id="SSF47095">
    <property type="entry name" value="HMG-box"/>
    <property type="match status" value="1"/>
</dbReference>
<dbReference type="EMBL" id="KV425921">
    <property type="protein sequence ID" value="KZV98224.1"/>
    <property type="molecule type" value="Genomic_DNA"/>
</dbReference>
<evidence type="ECO:0000256" key="2">
    <source>
        <dbReference type="ARBA" id="ARBA00023242"/>
    </source>
</evidence>
<evidence type="ECO:0000313" key="7">
    <source>
        <dbReference type="Proteomes" id="UP000077266"/>
    </source>
</evidence>
<dbReference type="InParanoid" id="A0A165LRN5"/>
<dbReference type="AlphaFoldDB" id="A0A165LRN5"/>
<proteinExistence type="predicted"/>
<gene>
    <name evidence="6" type="ORF">EXIGLDRAFT_701732</name>
</gene>
<dbReference type="STRING" id="1314781.A0A165LRN5"/>
<evidence type="ECO:0000256" key="1">
    <source>
        <dbReference type="ARBA" id="ARBA00023125"/>
    </source>
</evidence>
<dbReference type="GO" id="GO:0005634">
    <property type="term" value="C:nucleus"/>
    <property type="evidence" value="ECO:0007669"/>
    <property type="project" value="UniProtKB-UniRule"/>
</dbReference>
<dbReference type="SMART" id="SM00398">
    <property type="entry name" value="HMG"/>
    <property type="match status" value="1"/>
</dbReference>
<dbReference type="InterPro" id="IPR051356">
    <property type="entry name" value="SOX/SOX-like_TF"/>
</dbReference>
<dbReference type="InterPro" id="IPR009071">
    <property type="entry name" value="HMG_box_dom"/>
</dbReference>
<feature type="region of interest" description="Disordered" evidence="4">
    <location>
        <begin position="500"/>
        <end position="521"/>
    </location>
</feature>
<dbReference type="GO" id="GO:0000981">
    <property type="term" value="F:DNA-binding transcription factor activity, RNA polymerase II-specific"/>
    <property type="evidence" value="ECO:0007669"/>
    <property type="project" value="TreeGrafter"/>
</dbReference>
<feature type="DNA-binding region" description="HMG box" evidence="3">
    <location>
        <begin position="102"/>
        <end position="171"/>
    </location>
</feature>
<dbReference type="Gene3D" id="1.10.30.10">
    <property type="entry name" value="High mobility group box domain"/>
    <property type="match status" value="1"/>
</dbReference>
<keyword evidence="2 3" id="KW-0539">Nucleus</keyword>
<evidence type="ECO:0000259" key="5">
    <source>
        <dbReference type="PROSITE" id="PS50118"/>
    </source>
</evidence>
<evidence type="ECO:0000256" key="4">
    <source>
        <dbReference type="SAM" id="MobiDB-lite"/>
    </source>
</evidence>
<dbReference type="PROSITE" id="PS50118">
    <property type="entry name" value="HMG_BOX_2"/>
    <property type="match status" value="1"/>
</dbReference>
<feature type="region of interest" description="Disordered" evidence="4">
    <location>
        <begin position="170"/>
        <end position="196"/>
    </location>
</feature>
<evidence type="ECO:0000313" key="6">
    <source>
        <dbReference type="EMBL" id="KZV98224.1"/>
    </source>
</evidence>
<feature type="compositionally biased region" description="Polar residues" evidence="4">
    <location>
        <begin position="77"/>
        <end position="89"/>
    </location>
</feature>